<dbReference type="eggNOG" id="COG1879">
    <property type="taxonomic scope" value="Bacteria"/>
</dbReference>
<evidence type="ECO:0000256" key="1">
    <source>
        <dbReference type="ARBA" id="ARBA00004196"/>
    </source>
</evidence>
<dbReference type="OrthoDB" id="245475at2"/>
<dbReference type="EMBL" id="AMRI01000018">
    <property type="protein sequence ID" value="EKE71070.1"/>
    <property type="molecule type" value="Genomic_DNA"/>
</dbReference>
<name>K2K0Q2_9GAMM</name>
<feature type="signal peptide" evidence="4">
    <location>
        <begin position="1"/>
        <end position="19"/>
    </location>
</feature>
<accession>K2K0Q2</accession>
<feature type="chain" id="PRO_5003861940" evidence="4">
    <location>
        <begin position="20"/>
        <end position="353"/>
    </location>
</feature>
<protein>
    <submittedName>
        <fullName evidence="6">Periplasmic sugar-binding protein</fullName>
    </submittedName>
</protein>
<organism evidence="6 7">
    <name type="scientific">Gallaecimonas xiamenensis 3-C-1</name>
    <dbReference type="NCBI Taxonomy" id="745411"/>
    <lineage>
        <taxon>Bacteria</taxon>
        <taxon>Pseudomonadati</taxon>
        <taxon>Pseudomonadota</taxon>
        <taxon>Gammaproteobacteria</taxon>
        <taxon>Enterobacterales</taxon>
        <taxon>Gallaecimonadaceae</taxon>
        <taxon>Gallaecimonas</taxon>
    </lineage>
</organism>
<dbReference type="PANTHER" id="PTHR46847">
    <property type="entry name" value="D-ALLOSE-BINDING PERIPLASMIC PROTEIN-RELATED"/>
    <property type="match status" value="1"/>
</dbReference>
<proteinExistence type="inferred from homology"/>
<gene>
    <name evidence="6" type="ORF">B3C1_12974</name>
</gene>
<dbReference type="PANTHER" id="PTHR46847:SF2">
    <property type="entry name" value="ABC TRANSPORTER SUGAR-BINDING PROTEIN"/>
    <property type="match status" value="1"/>
</dbReference>
<reference evidence="6 7" key="1">
    <citation type="journal article" date="2012" name="J. Bacteriol.">
        <title>Genome Sequence of Gallaecimonas xiamenensis Type Strain 3-C-1.</title>
        <authorList>
            <person name="Lai Q."/>
            <person name="Wang L."/>
            <person name="Wang W."/>
            <person name="Shao Z."/>
        </authorList>
    </citation>
    <scope>NUCLEOTIDE SEQUENCE [LARGE SCALE GENOMIC DNA]</scope>
    <source>
        <strain evidence="6 7">3-C-1</strain>
    </source>
</reference>
<dbReference type="Pfam" id="PF13407">
    <property type="entry name" value="Peripla_BP_4"/>
    <property type="match status" value="1"/>
</dbReference>
<dbReference type="RefSeq" id="WP_008485351.1">
    <property type="nucleotide sequence ID" value="NZ_AMRI01000018.1"/>
</dbReference>
<keyword evidence="3 4" id="KW-0732">Signal</keyword>
<dbReference type="Gene3D" id="3.40.50.2300">
    <property type="match status" value="2"/>
</dbReference>
<comment type="subcellular location">
    <subcellularLocation>
        <location evidence="1">Cell envelope</location>
    </subcellularLocation>
</comment>
<evidence type="ECO:0000256" key="2">
    <source>
        <dbReference type="ARBA" id="ARBA00007639"/>
    </source>
</evidence>
<dbReference type="GO" id="GO:0030246">
    <property type="term" value="F:carbohydrate binding"/>
    <property type="evidence" value="ECO:0007669"/>
    <property type="project" value="UniProtKB-ARBA"/>
</dbReference>
<keyword evidence="7" id="KW-1185">Reference proteome</keyword>
<dbReference type="CDD" id="cd06324">
    <property type="entry name" value="PBP1_ABC_sugar_binding-like"/>
    <property type="match status" value="1"/>
</dbReference>
<dbReference type="InterPro" id="IPR025997">
    <property type="entry name" value="SBP_2_dom"/>
</dbReference>
<evidence type="ECO:0000313" key="6">
    <source>
        <dbReference type="EMBL" id="EKE71070.1"/>
    </source>
</evidence>
<dbReference type="STRING" id="745411.B3C1_12974"/>
<dbReference type="GO" id="GO:0030313">
    <property type="term" value="C:cell envelope"/>
    <property type="evidence" value="ECO:0007669"/>
    <property type="project" value="UniProtKB-SubCell"/>
</dbReference>
<dbReference type="Proteomes" id="UP000006755">
    <property type="component" value="Unassembled WGS sequence"/>
</dbReference>
<comment type="caution">
    <text evidence="6">The sequence shown here is derived from an EMBL/GenBank/DDBJ whole genome shotgun (WGS) entry which is preliminary data.</text>
</comment>
<evidence type="ECO:0000313" key="7">
    <source>
        <dbReference type="Proteomes" id="UP000006755"/>
    </source>
</evidence>
<dbReference type="SUPFAM" id="SSF53822">
    <property type="entry name" value="Periplasmic binding protein-like I"/>
    <property type="match status" value="1"/>
</dbReference>
<comment type="similarity">
    <text evidence="2">Belongs to the bacterial solute-binding protein 2 family.</text>
</comment>
<sequence length="353" mass="38470">MRRLLLFLLLLLSPLAAQADLRVAFLNPGSASEPFWANVDAFLQAAAGDLGVALDIRHGDRDHRQLLAAADAVIAARPDFVLAVNEKGVGVELVKRFNKARIPVMLVLNDLDQVQQQKMGLPRQRYPYWLGSLVPDNLKAGEEVASALAAQVAGQQATMVALGGDRSTPAGLLRQAGLLKASRTQGNIHLAQLSYGLWQQARAQRQTTELLRRYPDLKLVWTANDLMAFGAIDAIRAAGKVPGKDVLVGTFNSSDKALRLRQGGSISALAAGHFMAPGLALVLLVDYQNGFDFAKDDGLQLHLPLFHLLVPGTPLFDLMASKDWQQVQFRAMSKVHTPYPGPHRFDLQTRAPQ</sequence>
<dbReference type="AlphaFoldDB" id="K2K0Q2"/>
<evidence type="ECO:0000259" key="5">
    <source>
        <dbReference type="Pfam" id="PF13407"/>
    </source>
</evidence>
<evidence type="ECO:0000256" key="3">
    <source>
        <dbReference type="ARBA" id="ARBA00022729"/>
    </source>
</evidence>
<evidence type="ECO:0000256" key="4">
    <source>
        <dbReference type="SAM" id="SignalP"/>
    </source>
</evidence>
<dbReference type="GO" id="GO:0055085">
    <property type="term" value="P:transmembrane transport"/>
    <property type="evidence" value="ECO:0007669"/>
    <property type="project" value="UniProtKB-ARBA"/>
</dbReference>
<feature type="domain" description="Periplasmic binding protein" evidence="5">
    <location>
        <begin position="23"/>
        <end position="270"/>
    </location>
</feature>
<dbReference type="InterPro" id="IPR028082">
    <property type="entry name" value="Peripla_BP_I"/>
</dbReference>